<dbReference type="InterPro" id="IPR040850">
    <property type="entry name" value="Knl1_RWD_C"/>
</dbReference>
<name>A0AAV6XXC7_9LAMI</name>
<feature type="compositionally biased region" description="Acidic residues" evidence="1">
    <location>
        <begin position="82"/>
        <end position="96"/>
    </location>
</feature>
<evidence type="ECO:0000256" key="1">
    <source>
        <dbReference type="SAM" id="MobiDB-lite"/>
    </source>
</evidence>
<keyword evidence="4" id="KW-1185">Reference proteome</keyword>
<feature type="domain" description="Knl1 C-terminal RWD" evidence="2">
    <location>
        <begin position="1058"/>
        <end position="1209"/>
    </location>
</feature>
<dbReference type="PANTHER" id="PTHR35707:SF1">
    <property type="entry name" value="SPC7 KINETOCHORE PROTEIN DOMAIN-CONTAINING PROTEIN"/>
    <property type="match status" value="1"/>
</dbReference>
<dbReference type="PANTHER" id="PTHR35707">
    <property type="entry name" value="OS06G0608100 PROTEIN"/>
    <property type="match status" value="1"/>
</dbReference>
<dbReference type="EMBL" id="WHWC01000003">
    <property type="protein sequence ID" value="KAG8387159.1"/>
    <property type="molecule type" value="Genomic_DNA"/>
</dbReference>
<comment type="caution">
    <text evidence="3">The sequence shown here is derived from an EMBL/GenBank/DDBJ whole genome shotgun (WGS) entry which is preliminary data.</text>
</comment>
<evidence type="ECO:0000259" key="2">
    <source>
        <dbReference type="Pfam" id="PF18210"/>
    </source>
</evidence>
<feature type="region of interest" description="Disordered" evidence="1">
    <location>
        <begin position="1"/>
        <end position="29"/>
    </location>
</feature>
<dbReference type="Proteomes" id="UP000826271">
    <property type="component" value="Unassembled WGS sequence"/>
</dbReference>
<feature type="region of interest" description="Disordered" evidence="1">
    <location>
        <begin position="75"/>
        <end position="96"/>
    </location>
</feature>
<dbReference type="Pfam" id="PF18210">
    <property type="entry name" value="Knl1_RWD_C"/>
    <property type="match status" value="1"/>
</dbReference>
<proteinExistence type="predicted"/>
<evidence type="ECO:0000313" key="4">
    <source>
        <dbReference type="Proteomes" id="UP000826271"/>
    </source>
</evidence>
<accession>A0AAV6XXC7</accession>
<organism evidence="3 4">
    <name type="scientific">Buddleja alternifolia</name>
    <dbReference type="NCBI Taxonomy" id="168488"/>
    <lineage>
        <taxon>Eukaryota</taxon>
        <taxon>Viridiplantae</taxon>
        <taxon>Streptophyta</taxon>
        <taxon>Embryophyta</taxon>
        <taxon>Tracheophyta</taxon>
        <taxon>Spermatophyta</taxon>
        <taxon>Magnoliopsida</taxon>
        <taxon>eudicotyledons</taxon>
        <taxon>Gunneridae</taxon>
        <taxon>Pentapetalae</taxon>
        <taxon>asterids</taxon>
        <taxon>lamiids</taxon>
        <taxon>Lamiales</taxon>
        <taxon>Scrophulariaceae</taxon>
        <taxon>Buddlejeae</taxon>
        <taxon>Buddleja</taxon>
    </lineage>
</organism>
<gene>
    <name evidence="3" type="ORF">BUALT_Bualt03G0224200</name>
</gene>
<sequence>MDSKEEPNADGQRHHTVTENSDTMALQKKRARRVSFAEMTSVHFFDRDDEEFNETPLMQTAKIGEDLNGEFGQAELPKEFGGEDDDDKDDNDDEEMEMRRSFLRPIGSPSSGGSTIGSASSNDGKFYYSALCLVAICVLYQFLRFALNVEDNFFGPVSANFIRPGRLSDSAASDDNHDVTMDSTAFSMHYRSLARSDSGVDKTPTGGQLFFEEKTPTTANTSSMSFTLGKKPIPRSTVPVIEVSGSHNSNDMSLVGENPNKYDYEKLSPGLDALLAESRKNLLSVSISDDVVASKSSIMKEGEVLPSTDHGDNLVSLSDVLRKERGWINSHDVLNGELSADRIVLDEANGPLVTFPTGYSSKKVPSSILGAAATDADEYIPNRSPYQLSKGESETPLVPSTSSPVKLRQIFQTDASPSKHLGMATPLLEPPVSFMRNESVEHQDAETSIQKSISKLELLEKSAFSNTFSARVDKSTIKSLDFLKSPNFDTNLENNGHISKFSFFEDSVTKEKLASVPRSKERSYVLSMESNRAETLNHTRDENHLEEPLVNILSGKSPEDLNARDLPTEESKYRETAASPSKITWSGKTLMRSLFTSKNSSEDALMTETESLLAEIASGDGGKAMLTPPKFVSSPRRMLEKRLSASPGLQSSQSKDLLLQRQFKQFSDVDKGRDSSPARNLADVNLFTTTANMNPVSMGINGDLSSSFVEVNSNKNLIEIKETDNGEALIYEEKETCGTVDNFITPAKENKSQVMHSEILEIGSQARRSISRFEDNLHGREFGAISCGSVSPSACGNLDESGLKSYQNLVEFHTASPSRKELDDRPSPRILSPKPIQLSSRLENISANKRNVELLLRDTEHRTEMTTMQRRPKLQKGGNCDPVTLLYPNEGITTVTGHERKKWTDIHSKFSEDMKEFIPGPADALNSKMIDELQDMLVHLQRSQIYEMLHHGVTPQNTAALNLRQIEKVAETNSLLHRVVFEKAKLQLNHIKKEKLLKMLQLLSSRIQESQLLGTNILSQTMEKRTPSVLVGAVGDSSLSANLEKDREVCHKKLTAMSQDLEGLDRKILNLKRTFQACCKTKAELSHDDTIALVNKHLMKRTSCRFIRMDMQMWVVESVGSMNGQHSVLLNYLDFITQSIKVIIGPTSSAATSFKLNEINIIKDFPNMDACTAFSFVFNDENALKYIGAKTLVRATQVTSSLLGTLLDVVEEVQLAKMEFKNLTQSTFCSLSAEQLHLILCFFNFNTGRKVILTLDMSCLKRGIYPSDILPLELTSPNDDQKCFAQIRDAGKGVRTGYVRILRLCKCVSQVVQASNE</sequence>
<protein>
    <recommendedName>
        <fullName evidence="2">Knl1 C-terminal RWD domain-containing protein</fullName>
    </recommendedName>
</protein>
<feature type="region of interest" description="Disordered" evidence="1">
    <location>
        <begin position="384"/>
        <end position="404"/>
    </location>
</feature>
<evidence type="ECO:0000313" key="3">
    <source>
        <dbReference type="EMBL" id="KAG8387159.1"/>
    </source>
</evidence>
<reference evidence="3" key="1">
    <citation type="submission" date="2019-10" db="EMBL/GenBank/DDBJ databases">
        <authorList>
            <person name="Zhang R."/>
            <person name="Pan Y."/>
            <person name="Wang J."/>
            <person name="Ma R."/>
            <person name="Yu S."/>
        </authorList>
    </citation>
    <scope>NUCLEOTIDE SEQUENCE</scope>
    <source>
        <strain evidence="3">LA-IB0</strain>
        <tissue evidence="3">Leaf</tissue>
    </source>
</reference>
<feature type="compositionally biased region" description="Basic and acidic residues" evidence="1">
    <location>
        <begin position="1"/>
        <end position="17"/>
    </location>
</feature>